<gene>
    <name evidence="1" type="ORF">WA026_013166</name>
</gene>
<dbReference type="AlphaFoldDB" id="A0AAW1UE92"/>
<reference evidence="1 2" key="1">
    <citation type="submission" date="2023-03" db="EMBL/GenBank/DDBJ databases">
        <title>Genome insight into feeding habits of ladybird beetles.</title>
        <authorList>
            <person name="Li H.-S."/>
            <person name="Huang Y.-H."/>
            <person name="Pang H."/>
        </authorList>
    </citation>
    <scope>NUCLEOTIDE SEQUENCE [LARGE SCALE GENOMIC DNA]</scope>
    <source>
        <strain evidence="1">SYSU_2023b</strain>
        <tissue evidence="1">Whole body</tissue>
    </source>
</reference>
<keyword evidence="2" id="KW-1185">Reference proteome</keyword>
<evidence type="ECO:0000313" key="2">
    <source>
        <dbReference type="Proteomes" id="UP001431783"/>
    </source>
</evidence>
<dbReference type="EMBL" id="JARQZJ010000066">
    <property type="protein sequence ID" value="KAK9880840.1"/>
    <property type="molecule type" value="Genomic_DNA"/>
</dbReference>
<comment type="caution">
    <text evidence="1">The sequence shown here is derived from an EMBL/GenBank/DDBJ whole genome shotgun (WGS) entry which is preliminary data.</text>
</comment>
<evidence type="ECO:0000313" key="1">
    <source>
        <dbReference type="EMBL" id="KAK9880840.1"/>
    </source>
</evidence>
<organism evidence="1 2">
    <name type="scientific">Henosepilachna vigintioctopunctata</name>
    <dbReference type="NCBI Taxonomy" id="420089"/>
    <lineage>
        <taxon>Eukaryota</taxon>
        <taxon>Metazoa</taxon>
        <taxon>Ecdysozoa</taxon>
        <taxon>Arthropoda</taxon>
        <taxon>Hexapoda</taxon>
        <taxon>Insecta</taxon>
        <taxon>Pterygota</taxon>
        <taxon>Neoptera</taxon>
        <taxon>Endopterygota</taxon>
        <taxon>Coleoptera</taxon>
        <taxon>Polyphaga</taxon>
        <taxon>Cucujiformia</taxon>
        <taxon>Coccinelloidea</taxon>
        <taxon>Coccinellidae</taxon>
        <taxon>Epilachninae</taxon>
        <taxon>Epilachnini</taxon>
        <taxon>Henosepilachna</taxon>
    </lineage>
</organism>
<sequence length="73" mass="8445">MNIESTNNNDATDNFEMKVSVQDSFDDDYMSFSVCQCEMCNQSVYVKSVKSRRKKYLTGMILGVFEHSRALTR</sequence>
<proteinExistence type="predicted"/>
<name>A0AAW1UE92_9CUCU</name>
<accession>A0AAW1UE92</accession>
<dbReference type="Proteomes" id="UP001431783">
    <property type="component" value="Unassembled WGS sequence"/>
</dbReference>
<protein>
    <submittedName>
        <fullName evidence="1">Uncharacterized protein</fullName>
    </submittedName>
</protein>